<keyword evidence="4 7" id="KW-1133">Transmembrane helix</keyword>
<evidence type="ECO:0000259" key="8">
    <source>
        <dbReference type="Pfam" id="PF01529"/>
    </source>
</evidence>
<comment type="catalytic activity">
    <reaction evidence="7">
        <text>L-cysteinyl-[protein] + hexadecanoyl-CoA = S-hexadecanoyl-L-cysteinyl-[protein] + CoA</text>
        <dbReference type="Rhea" id="RHEA:36683"/>
        <dbReference type="Rhea" id="RHEA-COMP:10131"/>
        <dbReference type="Rhea" id="RHEA-COMP:11032"/>
        <dbReference type="ChEBI" id="CHEBI:29950"/>
        <dbReference type="ChEBI" id="CHEBI:57287"/>
        <dbReference type="ChEBI" id="CHEBI:57379"/>
        <dbReference type="ChEBI" id="CHEBI:74151"/>
        <dbReference type="EC" id="2.3.1.225"/>
    </reaction>
</comment>
<dbReference type="PANTHER" id="PTHR12246">
    <property type="entry name" value="PALMITOYLTRANSFERASE ZDHHC16"/>
    <property type="match status" value="1"/>
</dbReference>
<dbReference type="EMBL" id="HBFE01002547">
    <property type="protein sequence ID" value="CAD8725613.1"/>
    <property type="molecule type" value="Transcribed_RNA"/>
</dbReference>
<comment type="subcellular location">
    <subcellularLocation>
        <location evidence="1">Membrane</location>
        <topology evidence="1">Multi-pass membrane protein</topology>
    </subcellularLocation>
</comment>
<keyword evidence="5 7" id="KW-0472">Membrane</keyword>
<feature type="domain" description="Palmitoyltransferase DHHC" evidence="8">
    <location>
        <begin position="223"/>
        <end position="355"/>
    </location>
</feature>
<evidence type="ECO:0000256" key="6">
    <source>
        <dbReference type="ARBA" id="ARBA00023315"/>
    </source>
</evidence>
<dbReference type="Pfam" id="PF01529">
    <property type="entry name" value="DHHC"/>
    <property type="match status" value="1"/>
</dbReference>
<proteinExistence type="inferred from homology"/>
<evidence type="ECO:0000256" key="3">
    <source>
        <dbReference type="ARBA" id="ARBA00022692"/>
    </source>
</evidence>
<keyword evidence="2 7" id="KW-0808">Transferase</keyword>
<protein>
    <recommendedName>
        <fullName evidence="7">Palmitoyltransferase</fullName>
        <ecNumber evidence="7">2.3.1.225</ecNumber>
    </recommendedName>
</protein>
<evidence type="ECO:0000256" key="4">
    <source>
        <dbReference type="ARBA" id="ARBA00022989"/>
    </source>
</evidence>
<accession>A0A7S0XIB3</accession>
<comment type="similarity">
    <text evidence="7">Belongs to the DHHC palmitoyltransferase family.</text>
</comment>
<organism evidence="9">
    <name type="scientific">Erythrolobus madagascarensis</name>
    <dbReference type="NCBI Taxonomy" id="708628"/>
    <lineage>
        <taxon>Eukaryota</taxon>
        <taxon>Rhodophyta</taxon>
        <taxon>Bangiophyceae</taxon>
        <taxon>Porphyridiales</taxon>
        <taxon>Porphyridiaceae</taxon>
        <taxon>Erythrolobus</taxon>
    </lineage>
</organism>
<dbReference type="EC" id="2.3.1.225" evidence="7"/>
<evidence type="ECO:0000313" key="9">
    <source>
        <dbReference type="EMBL" id="CAD8725613.1"/>
    </source>
</evidence>
<feature type="transmembrane region" description="Helical" evidence="7">
    <location>
        <begin position="269"/>
        <end position="292"/>
    </location>
</feature>
<feature type="transmembrane region" description="Helical" evidence="7">
    <location>
        <begin position="12"/>
        <end position="33"/>
    </location>
</feature>
<dbReference type="InterPro" id="IPR001594">
    <property type="entry name" value="Palmitoyltrfase_DHHC"/>
</dbReference>
<evidence type="ECO:0000256" key="1">
    <source>
        <dbReference type="ARBA" id="ARBA00004141"/>
    </source>
</evidence>
<name>A0A7S0XIB3_9RHOD</name>
<reference evidence="9" key="1">
    <citation type="submission" date="2021-01" db="EMBL/GenBank/DDBJ databases">
        <authorList>
            <person name="Corre E."/>
            <person name="Pelletier E."/>
            <person name="Niang G."/>
            <person name="Scheremetjew M."/>
            <person name="Finn R."/>
            <person name="Kale V."/>
            <person name="Holt S."/>
            <person name="Cochrane G."/>
            <person name="Meng A."/>
            <person name="Brown T."/>
            <person name="Cohen L."/>
        </authorList>
    </citation>
    <scope>NUCLEOTIDE SEQUENCE</scope>
    <source>
        <strain evidence="9">CCMP3276</strain>
    </source>
</reference>
<evidence type="ECO:0000256" key="2">
    <source>
        <dbReference type="ARBA" id="ARBA00022679"/>
    </source>
</evidence>
<dbReference type="GO" id="GO:0019706">
    <property type="term" value="F:protein-cysteine S-palmitoyltransferase activity"/>
    <property type="evidence" value="ECO:0007669"/>
    <property type="project" value="UniProtKB-EC"/>
</dbReference>
<dbReference type="GO" id="GO:0016020">
    <property type="term" value="C:membrane"/>
    <property type="evidence" value="ECO:0007669"/>
    <property type="project" value="UniProtKB-SubCell"/>
</dbReference>
<dbReference type="InterPro" id="IPR039859">
    <property type="entry name" value="PFA4/ZDH16/20/ERF2-like"/>
</dbReference>
<dbReference type="PROSITE" id="PS50216">
    <property type="entry name" value="DHHC"/>
    <property type="match status" value="1"/>
</dbReference>
<feature type="transmembrane region" description="Helical" evidence="7">
    <location>
        <begin position="157"/>
        <end position="185"/>
    </location>
</feature>
<feature type="transmembrane region" description="Helical" evidence="7">
    <location>
        <begin position="312"/>
        <end position="337"/>
    </location>
</feature>
<keyword evidence="3 7" id="KW-0812">Transmembrane</keyword>
<sequence length="399" mass="44175">MCDEKSLACRSVAVVFVTFLVLLPTVCVVLLLGSDPIELAAIPVPLTERSRTISTLRSSSSYSGSNEVSSRAEVSAGHDLLPSSANEPSRWWSTRSLLAVMSWDRARNKHGLLSALNPSGNGGRFRGRSQGGTSLAASQLPSVMRIPTSTINRVHEAAYLFLILMLLVCYYQTVFTPAGGAACWWTERPDLILVQSNPLDAAHYAESGDVEAQLSLTDASGATRNCKRCRAQKPPRVHHCRVCDECVLRMDHHCVWVGRCIGMRNHKSFILFLFYVVLGTSHAVLLMLRFVIHLGVAPRDSGVVDAMVHIRLPWFVILMTFSAMIALGALMGCGLLLSWQVYIAVRNLTSVEYHKILVGTQSDNPYDRGVLRNLQHLLGRRPWLWLVPVRDRSAKPHPL</sequence>
<comment type="domain">
    <text evidence="7">The DHHC domain is required for palmitoyltransferase activity.</text>
</comment>
<gene>
    <name evidence="9" type="ORF">EMAD1354_LOCUS1693</name>
</gene>
<evidence type="ECO:0000256" key="5">
    <source>
        <dbReference type="ARBA" id="ARBA00023136"/>
    </source>
</evidence>
<evidence type="ECO:0000256" key="7">
    <source>
        <dbReference type="RuleBase" id="RU079119"/>
    </source>
</evidence>
<keyword evidence="6 7" id="KW-0012">Acyltransferase</keyword>
<dbReference type="AlphaFoldDB" id="A0A7S0XIB3"/>